<dbReference type="PANTHER" id="PTHR22834">
    <property type="entry name" value="NUCLEAR FUSION PROTEIN FUS2"/>
    <property type="match status" value="1"/>
</dbReference>
<dbReference type="AlphaFoldDB" id="A0A3Q3LWJ3"/>
<protein>
    <recommendedName>
        <fullName evidence="4">DH domain-containing protein</fullName>
    </recommendedName>
</protein>
<reference evidence="2" key="2">
    <citation type="submission" date="2025-09" db="UniProtKB">
        <authorList>
            <consortium name="Ensembl"/>
        </authorList>
    </citation>
    <scope>IDENTIFICATION</scope>
</reference>
<name>A0A3Q3LWJ3_9LABR</name>
<evidence type="ECO:0000313" key="3">
    <source>
        <dbReference type="Proteomes" id="UP000261660"/>
    </source>
</evidence>
<evidence type="ECO:0000313" key="2">
    <source>
        <dbReference type="Ensembl" id="ENSLBEP00000012780.1"/>
    </source>
</evidence>
<dbReference type="InterPro" id="IPR035899">
    <property type="entry name" value="DBL_dom_sf"/>
</dbReference>
<dbReference type="Gene3D" id="1.20.900.10">
    <property type="entry name" value="Dbl homology (DH) domain"/>
    <property type="match status" value="1"/>
</dbReference>
<dbReference type="Ensembl" id="ENSLBET00000013443.1">
    <property type="protein sequence ID" value="ENSLBEP00000012780.1"/>
    <property type="gene ID" value="ENSLBEG00000009786.1"/>
</dbReference>
<organism evidence="2 3">
    <name type="scientific">Labrus bergylta</name>
    <name type="common">ballan wrasse</name>
    <dbReference type="NCBI Taxonomy" id="56723"/>
    <lineage>
        <taxon>Eukaryota</taxon>
        <taxon>Metazoa</taxon>
        <taxon>Chordata</taxon>
        <taxon>Craniata</taxon>
        <taxon>Vertebrata</taxon>
        <taxon>Euteleostomi</taxon>
        <taxon>Actinopterygii</taxon>
        <taxon>Neopterygii</taxon>
        <taxon>Teleostei</taxon>
        <taxon>Neoteleostei</taxon>
        <taxon>Acanthomorphata</taxon>
        <taxon>Eupercaria</taxon>
        <taxon>Labriformes</taxon>
        <taxon>Labridae</taxon>
        <taxon>Labrus</taxon>
    </lineage>
</organism>
<dbReference type="STRING" id="56723.ENSLBEP00000012780"/>
<dbReference type="GO" id="GO:0005737">
    <property type="term" value="C:cytoplasm"/>
    <property type="evidence" value="ECO:0007669"/>
    <property type="project" value="TreeGrafter"/>
</dbReference>
<dbReference type="InParanoid" id="A0A3Q3LWJ3"/>
<dbReference type="Proteomes" id="UP000261660">
    <property type="component" value="Unplaced"/>
</dbReference>
<sequence>LQHGGAQEASARKKSEEDEKAAKERAAQRQLLAIEELVMSERNYLRLLQVSTVTIRSNLQQLQPPLTNLDSMFQYIEDVINVSSRLLSLLDQKQIQPGDPLYLETLCKGSNYNIRGMQCTPMYRGCCPLAVAGVGLNSNQALCLSSPIVSSKDFLSLFSCSI</sequence>
<evidence type="ECO:0008006" key="4">
    <source>
        <dbReference type="Google" id="ProtNLM"/>
    </source>
</evidence>
<dbReference type="SUPFAM" id="SSF48065">
    <property type="entry name" value="DBL homology domain (DH-domain)"/>
    <property type="match status" value="1"/>
</dbReference>
<evidence type="ECO:0000256" key="1">
    <source>
        <dbReference type="SAM" id="MobiDB-lite"/>
    </source>
</evidence>
<dbReference type="GO" id="GO:0005085">
    <property type="term" value="F:guanyl-nucleotide exchange factor activity"/>
    <property type="evidence" value="ECO:0007669"/>
    <property type="project" value="TreeGrafter"/>
</dbReference>
<feature type="compositionally biased region" description="Basic and acidic residues" evidence="1">
    <location>
        <begin position="10"/>
        <end position="22"/>
    </location>
</feature>
<feature type="region of interest" description="Disordered" evidence="1">
    <location>
        <begin position="1"/>
        <end position="22"/>
    </location>
</feature>
<reference evidence="2" key="1">
    <citation type="submission" date="2025-08" db="UniProtKB">
        <authorList>
            <consortium name="Ensembl"/>
        </authorList>
    </citation>
    <scope>IDENTIFICATION</scope>
</reference>
<proteinExistence type="predicted"/>
<dbReference type="PANTHER" id="PTHR22834:SF9">
    <property type="entry name" value="RHO GUANINE NUCLEOTIDE EXCHANGE FACTOR 37"/>
    <property type="match status" value="1"/>
</dbReference>
<accession>A0A3Q3LWJ3</accession>
<dbReference type="InterPro" id="IPR051492">
    <property type="entry name" value="Dynamin-Rho_GEF"/>
</dbReference>
<keyword evidence="3" id="KW-1185">Reference proteome</keyword>